<evidence type="ECO:0000256" key="3">
    <source>
        <dbReference type="ARBA" id="ARBA00093310"/>
    </source>
</evidence>
<dbReference type="GO" id="GO:0005509">
    <property type="term" value="F:calcium ion binding"/>
    <property type="evidence" value="ECO:0007669"/>
    <property type="project" value="InterPro"/>
</dbReference>
<dbReference type="FunFam" id="1.10.238.10:FF:000628">
    <property type="entry name" value="Serine/threonine-protein phosphatase 2A regulatory subunit B'' subunit beta"/>
    <property type="match status" value="1"/>
</dbReference>
<evidence type="ECO:0000256" key="4">
    <source>
        <dbReference type="SAM" id="MobiDB-lite"/>
    </source>
</evidence>
<feature type="compositionally biased region" description="Basic and acidic residues" evidence="4">
    <location>
        <begin position="531"/>
        <end position="541"/>
    </location>
</feature>
<dbReference type="Pfam" id="PF13499">
    <property type="entry name" value="EF-hand_7"/>
    <property type="match status" value="1"/>
</dbReference>
<feature type="domain" description="EF-hand" evidence="5">
    <location>
        <begin position="305"/>
        <end position="340"/>
    </location>
</feature>
<comment type="function">
    <text evidence="3">The B regulatory subunit might modulate substrate selectivity and catalytic activity, and might also direct the localization of the catalytic enzyme to a particular subcellular compartment.</text>
</comment>
<keyword evidence="1" id="KW-0479">Metal-binding</keyword>
<dbReference type="InterPro" id="IPR018247">
    <property type="entry name" value="EF_Hand_1_Ca_BS"/>
</dbReference>
<evidence type="ECO:0000259" key="5">
    <source>
        <dbReference type="PROSITE" id="PS50222"/>
    </source>
</evidence>
<accession>A0A8S3WJT6</accession>
<dbReference type="Pfam" id="PF21161">
    <property type="entry name" value="P2R3B_EF-hand"/>
    <property type="match status" value="1"/>
</dbReference>
<evidence type="ECO:0000313" key="6">
    <source>
        <dbReference type="EMBL" id="CAG4963530.1"/>
    </source>
</evidence>
<evidence type="ECO:0000256" key="2">
    <source>
        <dbReference type="ARBA" id="ARBA00022837"/>
    </source>
</evidence>
<sequence>MQSYAASTPSKPSSAPPHTTLQRSVRGAASSGVPARVIPRFHFPKGRPPPAHQQDHALHKVQSAFATFPNSQVPRESFKHIVKACECPLYWKMPLFLATQQCLHAPVDGHKFIDFWREMTSQCHDLASRFVYILTRGKSNTLAPEDFVPLVQDVVDTHPGLSFLKEATEFHSRYVHTVIARIFYCVNRSWSGRISIPELRRSNLLQVIQLLEDEEDINQVTQYFSYEHFYVIYCKFWELDRDHDLFIDKHDLARHNDHALSSRMIDRVLSGCVTRGNQNRLTPDGEPRMSYTEFVWFLLAEEDKTHPTAIEYWFRCMDLDGDGYISMYELEYFYEEQMQRMEAIGIETLPFTDCLCQMLDMVHPAEEGKITLTDLKKCKLTPIFFDTFFNLEKYLDHEQRDPFATQRDSDCEMSEWDRFAAEEYELLVAEEGGSDAQDQISYDETDEDCLSPNIDDITNTEVVEESSVEDSTLSEGGASVVCRGKEPLAATSRSQPATNPAAGFVNLSSIYSLGDANRWPNQSDNTPKNGITERKSEKPVPPEKPISLMMMNGKVDNTYPGFSNNSFLYSQLLNPSGARAKDPPSYMAATSGAIYEKAAELKKTATSPNKTINKSPVRSPVNGVNKISDNYERAIAERLSPQRESSRLNRSSLFSKVNTGVVSGKLKKNNPRNHEEEDEDYARDSDECSI</sequence>
<dbReference type="PROSITE" id="PS50222">
    <property type="entry name" value="EF_HAND_2"/>
    <property type="match status" value="1"/>
</dbReference>
<dbReference type="PROSITE" id="PS00018">
    <property type="entry name" value="EF_HAND_1"/>
    <property type="match status" value="1"/>
</dbReference>
<dbReference type="InterPro" id="IPR002048">
    <property type="entry name" value="EF_hand_dom"/>
</dbReference>
<evidence type="ECO:0000313" key="7">
    <source>
        <dbReference type="Proteomes" id="UP000691718"/>
    </source>
</evidence>
<feature type="compositionally biased region" description="Polar residues" evidence="4">
    <location>
        <begin position="519"/>
        <end position="529"/>
    </location>
</feature>
<feature type="region of interest" description="Disordered" evidence="4">
    <location>
        <begin position="1"/>
        <end position="31"/>
    </location>
</feature>
<gene>
    <name evidence="6" type="ORF">PAPOLLO_LOCUS7006</name>
</gene>
<dbReference type="AlphaFoldDB" id="A0A8S3WJT6"/>
<organism evidence="6 7">
    <name type="scientific">Parnassius apollo</name>
    <name type="common">Apollo butterfly</name>
    <name type="synonym">Papilio apollo</name>
    <dbReference type="NCBI Taxonomy" id="110799"/>
    <lineage>
        <taxon>Eukaryota</taxon>
        <taxon>Metazoa</taxon>
        <taxon>Ecdysozoa</taxon>
        <taxon>Arthropoda</taxon>
        <taxon>Hexapoda</taxon>
        <taxon>Insecta</taxon>
        <taxon>Pterygota</taxon>
        <taxon>Neoptera</taxon>
        <taxon>Endopterygota</taxon>
        <taxon>Lepidoptera</taxon>
        <taxon>Glossata</taxon>
        <taxon>Ditrysia</taxon>
        <taxon>Papilionoidea</taxon>
        <taxon>Papilionidae</taxon>
        <taxon>Parnassiinae</taxon>
        <taxon>Parnassini</taxon>
        <taxon>Parnassius</taxon>
        <taxon>Parnassius</taxon>
    </lineage>
</organism>
<dbReference type="PANTHER" id="PTHR14095">
    <property type="entry name" value="PHOSPHATASE 2A REGULATORY SUBUNIT-RELATED"/>
    <property type="match status" value="1"/>
</dbReference>
<dbReference type="GO" id="GO:0000159">
    <property type="term" value="C:protein phosphatase type 2A complex"/>
    <property type="evidence" value="ECO:0007669"/>
    <property type="project" value="TreeGrafter"/>
</dbReference>
<dbReference type="OrthoDB" id="5586at2759"/>
<dbReference type="InterPro" id="IPR041534">
    <property type="entry name" value="EF-hand_13"/>
</dbReference>
<dbReference type="FunFam" id="1.10.238.230:FF:000001">
    <property type="entry name" value="Serine/threonine-protein phosphatase 2A regulatory subunit B'' subunit beta"/>
    <property type="match status" value="1"/>
</dbReference>
<dbReference type="Proteomes" id="UP000691718">
    <property type="component" value="Unassembled WGS sequence"/>
</dbReference>
<evidence type="ECO:0000256" key="1">
    <source>
        <dbReference type="ARBA" id="ARBA00022723"/>
    </source>
</evidence>
<feature type="compositionally biased region" description="Low complexity" evidence="4">
    <location>
        <begin position="1"/>
        <end position="20"/>
    </location>
</feature>
<dbReference type="Pfam" id="PF17958">
    <property type="entry name" value="EF-hand_13"/>
    <property type="match status" value="1"/>
</dbReference>
<feature type="region of interest" description="Disordered" evidence="4">
    <location>
        <begin position="659"/>
        <end position="690"/>
    </location>
</feature>
<comment type="caution">
    <text evidence="6">The sequence shown here is derived from an EMBL/GenBank/DDBJ whole genome shotgun (WGS) entry which is preliminary data.</text>
</comment>
<dbReference type="EMBL" id="CAJQZP010000478">
    <property type="protein sequence ID" value="CAG4963530.1"/>
    <property type="molecule type" value="Genomic_DNA"/>
</dbReference>
<dbReference type="FunFam" id="1.10.238.220:FF:000001">
    <property type="entry name" value="Serine/threonine-protein phosphatase 2A regulatory subunit B'' subunit alpha"/>
    <property type="match status" value="1"/>
</dbReference>
<dbReference type="InterPro" id="IPR048855">
    <property type="entry name" value="P2R3A_B_D_EF-hand"/>
</dbReference>
<keyword evidence="7" id="KW-1185">Reference proteome</keyword>
<proteinExistence type="predicted"/>
<feature type="region of interest" description="Disordered" evidence="4">
    <location>
        <begin position="515"/>
        <end position="544"/>
    </location>
</feature>
<reference evidence="6" key="1">
    <citation type="submission" date="2021-04" db="EMBL/GenBank/DDBJ databases">
        <authorList>
            <person name="Tunstrom K."/>
        </authorList>
    </citation>
    <scope>NUCLEOTIDE SEQUENCE</scope>
</reference>
<dbReference type="GO" id="GO:0019888">
    <property type="term" value="F:protein phosphatase regulator activity"/>
    <property type="evidence" value="ECO:0007669"/>
    <property type="project" value="TreeGrafter"/>
</dbReference>
<keyword evidence="2" id="KW-0106">Calcium</keyword>
<protein>
    <submittedName>
        <fullName evidence="6">(apollo) hypothetical protein</fullName>
    </submittedName>
</protein>
<name>A0A8S3WJT6_PARAO</name>
<dbReference type="PANTHER" id="PTHR14095:SF0">
    <property type="entry name" value="MIP22305P"/>
    <property type="match status" value="1"/>
</dbReference>